<reference evidence="2 3" key="1">
    <citation type="journal article" date="2008" name="Nature">
        <title>The genome of the model beetle and pest Tribolium castaneum.</title>
        <authorList>
            <consortium name="Tribolium Genome Sequencing Consortium"/>
            <person name="Richards S."/>
            <person name="Gibbs R.A."/>
            <person name="Weinstock G.M."/>
            <person name="Brown S.J."/>
            <person name="Denell R."/>
            <person name="Beeman R.W."/>
            <person name="Gibbs R."/>
            <person name="Beeman R.W."/>
            <person name="Brown S.J."/>
            <person name="Bucher G."/>
            <person name="Friedrich M."/>
            <person name="Grimmelikhuijzen C.J."/>
            <person name="Klingler M."/>
            <person name="Lorenzen M."/>
            <person name="Richards S."/>
            <person name="Roth S."/>
            <person name="Schroder R."/>
            <person name="Tautz D."/>
            <person name="Zdobnov E.M."/>
            <person name="Muzny D."/>
            <person name="Gibbs R.A."/>
            <person name="Weinstock G.M."/>
            <person name="Attaway T."/>
            <person name="Bell S."/>
            <person name="Buhay C.J."/>
            <person name="Chandrabose M.N."/>
            <person name="Chavez D."/>
            <person name="Clerk-Blankenburg K.P."/>
            <person name="Cree A."/>
            <person name="Dao M."/>
            <person name="Davis C."/>
            <person name="Chacko J."/>
            <person name="Dinh H."/>
            <person name="Dugan-Rocha S."/>
            <person name="Fowler G."/>
            <person name="Garner T.T."/>
            <person name="Garnes J."/>
            <person name="Gnirke A."/>
            <person name="Hawes A."/>
            <person name="Hernandez J."/>
            <person name="Hines S."/>
            <person name="Holder M."/>
            <person name="Hume J."/>
            <person name="Jhangiani S.N."/>
            <person name="Joshi V."/>
            <person name="Khan Z.M."/>
            <person name="Jackson L."/>
            <person name="Kovar C."/>
            <person name="Kowis A."/>
            <person name="Lee S."/>
            <person name="Lewis L.R."/>
            <person name="Margolis J."/>
            <person name="Morgan M."/>
            <person name="Nazareth L.V."/>
            <person name="Nguyen N."/>
            <person name="Okwuonu G."/>
            <person name="Parker D."/>
            <person name="Richards S."/>
            <person name="Ruiz S.J."/>
            <person name="Santibanez J."/>
            <person name="Savard J."/>
            <person name="Scherer S.E."/>
            <person name="Schneider B."/>
            <person name="Sodergren E."/>
            <person name="Tautz D."/>
            <person name="Vattahil S."/>
            <person name="Villasana D."/>
            <person name="White C.S."/>
            <person name="Wright R."/>
            <person name="Park Y."/>
            <person name="Beeman R.W."/>
            <person name="Lord J."/>
            <person name="Oppert B."/>
            <person name="Lorenzen M."/>
            <person name="Brown S."/>
            <person name="Wang L."/>
            <person name="Savard J."/>
            <person name="Tautz D."/>
            <person name="Richards S."/>
            <person name="Weinstock G."/>
            <person name="Gibbs R.A."/>
            <person name="Liu Y."/>
            <person name="Worley K."/>
            <person name="Weinstock G."/>
            <person name="Elsik C.G."/>
            <person name="Reese J.T."/>
            <person name="Elhaik E."/>
            <person name="Landan G."/>
            <person name="Graur D."/>
            <person name="Arensburger P."/>
            <person name="Atkinson P."/>
            <person name="Beeman R.W."/>
            <person name="Beidler J."/>
            <person name="Brown S.J."/>
            <person name="Demuth J.P."/>
            <person name="Drury D.W."/>
            <person name="Du Y.Z."/>
            <person name="Fujiwara H."/>
            <person name="Lorenzen M."/>
            <person name="Maselli V."/>
            <person name="Osanai M."/>
            <person name="Park Y."/>
            <person name="Robertson H.M."/>
            <person name="Tu Z."/>
            <person name="Wang J.J."/>
            <person name="Wang S."/>
            <person name="Richards S."/>
            <person name="Song H."/>
            <person name="Zhang L."/>
            <person name="Sodergren E."/>
            <person name="Werner D."/>
            <person name="Stanke M."/>
            <person name="Morgenstern B."/>
            <person name="Solovyev V."/>
            <person name="Kosarev P."/>
            <person name="Brown G."/>
            <person name="Chen H.C."/>
            <person name="Ermolaeva O."/>
            <person name="Hlavina W."/>
            <person name="Kapustin Y."/>
            <person name="Kiryutin B."/>
            <person name="Kitts P."/>
            <person name="Maglott D."/>
            <person name="Pruitt K."/>
            <person name="Sapojnikov V."/>
            <person name="Souvorov A."/>
            <person name="Mackey A.J."/>
            <person name="Waterhouse R.M."/>
            <person name="Wyder S."/>
            <person name="Zdobnov E.M."/>
            <person name="Zdobnov E.M."/>
            <person name="Wyder S."/>
            <person name="Kriventseva E.V."/>
            <person name="Kadowaki T."/>
            <person name="Bork P."/>
            <person name="Aranda M."/>
            <person name="Bao R."/>
            <person name="Beermann A."/>
            <person name="Berns N."/>
            <person name="Bolognesi R."/>
            <person name="Bonneton F."/>
            <person name="Bopp D."/>
            <person name="Brown S.J."/>
            <person name="Bucher G."/>
            <person name="Butts T."/>
            <person name="Chaumot A."/>
            <person name="Denell R.E."/>
            <person name="Ferrier D.E."/>
            <person name="Friedrich M."/>
            <person name="Gordon C.M."/>
            <person name="Jindra M."/>
            <person name="Klingler M."/>
            <person name="Lan Q."/>
            <person name="Lattorff H.M."/>
            <person name="Laudet V."/>
            <person name="von Levetsow C."/>
            <person name="Liu Z."/>
            <person name="Lutz R."/>
            <person name="Lynch J.A."/>
            <person name="da Fonseca R.N."/>
            <person name="Posnien N."/>
            <person name="Reuter R."/>
            <person name="Roth S."/>
            <person name="Savard J."/>
            <person name="Schinko J.B."/>
            <person name="Schmitt C."/>
            <person name="Schoppmeier M."/>
            <person name="Schroder R."/>
            <person name="Shippy T.D."/>
            <person name="Simonnet F."/>
            <person name="Marques-Souza H."/>
            <person name="Tautz D."/>
            <person name="Tomoyasu Y."/>
            <person name="Trauner J."/>
            <person name="Van der Zee M."/>
            <person name="Vervoort M."/>
            <person name="Wittkopp N."/>
            <person name="Wimmer E.A."/>
            <person name="Yang X."/>
            <person name="Jones A.K."/>
            <person name="Sattelle D.B."/>
            <person name="Ebert P.R."/>
            <person name="Nelson D."/>
            <person name="Scott J.G."/>
            <person name="Beeman R.W."/>
            <person name="Muthukrishnan S."/>
            <person name="Kramer K.J."/>
            <person name="Arakane Y."/>
            <person name="Beeman R.W."/>
            <person name="Zhu Q."/>
            <person name="Hogenkamp D."/>
            <person name="Dixit R."/>
            <person name="Oppert B."/>
            <person name="Jiang H."/>
            <person name="Zou Z."/>
            <person name="Marshall J."/>
            <person name="Elpidina E."/>
            <person name="Vinokurov K."/>
            <person name="Oppert C."/>
            <person name="Zou Z."/>
            <person name="Evans J."/>
            <person name="Lu Z."/>
            <person name="Zhao P."/>
            <person name="Sumathipala N."/>
            <person name="Altincicek B."/>
            <person name="Vilcinskas A."/>
            <person name="Williams M."/>
            <person name="Hultmark D."/>
            <person name="Hetru C."/>
            <person name="Jiang H."/>
            <person name="Grimmelikhuijzen C.J."/>
            <person name="Hauser F."/>
            <person name="Cazzamali G."/>
            <person name="Williamson M."/>
            <person name="Park Y."/>
            <person name="Li B."/>
            <person name="Tanaka Y."/>
            <person name="Predel R."/>
            <person name="Neupert S."/>
            <person name="Schachtner J."/>
            <person name="Verleyen P."/>
            <person name="Raible F."/>
            <person name="Bork P."/>
            <person name="Friedrich M."/>
            <person name="Walden K.K."/>
            <person name="Robertson H.M."/>
            <person name="Angeli S."/>
            <person name="Foret S."/>
            <person name="Bucher G."/>
            <person name="Schuetz S."/>
            <person name="Maleszka R."/>
            <person name="Wimmer E.A."/>
            <person name="Beeman R.W."/>
            <person name="Lorenzen M."/>
            <person name="Tomoyasu Y."/>
            <person name="Miller S.C."/>
            <person name="Grossmann D."/>
            <person name="Bucher G."/>
        </authorList>
    </citation>
    <scope>NUCLEOTIDE SEQUENCE [LARGE SCALE GENOMIC DNA]</scope>
    <source>
        <strain evidence="2 3">Georgia GA2</strain>
    </source>
</reference>
<gene>
    <name evidence="2" type="primary">AUGUSTUS-3.0.2_31971</name>
    <name evidence="2" type="ORF">TcasGA2_TC031971</name>
</gene>
<protein>
    <submittedName>
        <fullName evidence="2">Uncharacterized protein</fullName>
    </submittedName>
</protein>
<reference evidence="2 3" key="2">
    <citation type="journal article" date="2010" name="Nucleic Acids Res.">
        <title>BeetleBase in 2010: revisions to provide comprehensive genomic information for Tribolium castaneum.</title>
        <authorList>
            <person name="Kim H.S."/>
            <person name="Murphy T."/>
            <person name="Xia J."/>
            <person name="Caragea D."/>
            <person name="Park Y."/>
            <person name="Beeman R.W."/>
            <person name="Lorenzen M.D."/>
            <person name="Butcher S."/>
            <person name="Manak J.R."/>
            <person name="Brown S.J."/>
        </authorList>
    </citation>
    <scope>GENOME REANNOTATION</scope>
    <source>
        <strain evidence="2 3">Georgia GA2</strain>
    </source>
</reference>
<organism evidence="2 3">
    <name type="scientific">Tribolium castaneum</name>
    <name type="common">Red flour beetle</name>
    <dbReference type="NCBI Taxonomy" id="7070"/>
    <lineage>
        <taxon>Eukaryota</taxon>
        <taxon>Metazoa</taxon>
        <taxon>Ecdysozoa</taxon>
        <taxon>Arthropoda</taxon>
        <taxon>Hexapoda</taxon>
        <taxon>Insecta</taxon>
        <taxon>Pterygota</taxon>
        <taxon>Neoptera</taxon>
        <taxon>Endopterygota</taxon>
        <taxon>Coleoptera</taxon>
        <taxon>Polyphaga</taxon>
        <taxon>Cucujiformia</taxon>
        <taxon>Tenebrionidae</taxon>
        <taxon>Tenebrionidae incertae sedis</taxon>
        <taxon>Tribolium</taxon>
    </lineage>
</organism>
<sequence length="119" mass="13413">MEKRQDETESESEPEVSSNGSASEAGYNTETEKKRSGTESKKRKINYAHKFNEKLVQDYPWLSCKNGKSFCEVCTTLVAGSASHIKRHENCQKHKKKIQAAKLTPSIKSFSTNDAEKNI</sequence>
<proteinExistence type="predicted"/>
<dbReference type="Proteomes" id="UP000007266">
    <property type="component" value="Linkage group 2"/>
</dbReference>
<dbReference type="EMBL" id="KQ971311">
    <property type="protein sequence ID" value="KYB29404.1"/>
    <property type="molecule type" value="Genomic_DNA"/>
</dbReference>
<dbReference type="InParanoid" id="A0A139WND2"/>
<accession>A0A139WND2</accession>
<evidence type="ECO:0000313" key="3">
    <source>
        <dbReference type="Proteomes" id="UP000007266"/>
    </source>
</evidence>
<dbReference type="OMA" id="ENEYTWI"/>
<evidence type="ECO:0000256" key="1">
    <source>
        <dbReference type="SAM" id="MobiDB-lite"/>
    </source>
</evidence>
<name>A0A139WND2_TRICA</name>
<keyword evidence="3" id="KW-1185">Reference proteome</keyword>
<dbReference type="AlphaFoldDB" id="A0A139WND2"/>
<feature type="region of interest" description="Disordered" evidence="1">
    <location>
        <begin position="1"/>
        <end position="45"/>
    </location>
</feature>
<feature type="compositionally biased region" description="Basic and acidic residues" evidence="1">
    <location>
        <begin position="30"/>
        <end position="40"/>
    </location>
</feature>
<evidence type="ECO:0000313" key="2">
    <source>
        <dbReference type="EMBL" id="KYB29404.1"/>
    </source>
</evidence>